<reference evidence="1 2" key="1">
    <citation type="journal article" date="2022" name="Plant J.">
        <title>Chromosome-level genome of Camellia lanceoleosa provides a valuable resource for understanding genome evolution and self-incompatibility.</title>
        <authorList>
            <person name="Gong W."/>
            <person name="Xiao S."/>
            <person name="Wang L."/>
            <person name="Liao Z."/>
            <person name="Chang Y."/>
            <person name="Mo W."/>
            <person name="Hu G."/>
            <person name="Li W."/>
            <person name="Zhao G."/>
            <person name="Zhu H."/>
            <person name="Hu X."/>
            <person name="Ji K."/>
            <person name="Xiang X."/>
            <person name="Song Q."/>
            <person name="Yuan D."/>
            <person name="Jin S."/>
            <person name="Zhang L."/>
        </authorList>
    </citation>
    <scope>NUCLEOTIDE SEQUENCE [LARGE SCALE GENOMIC DNA]</scope>
    <source>
        <strain evidence="1">SQ_2022a</strain>
    </source>
</reference>
<sequence>MLKNTVLWRKDFGIESLVEEDLGIKLDKVVFMHGFDKEGHPVCYNAYGEFQNKDFIRKLDFSPDGIYTFVQVNDLKNSPGPFKREPRTSTNQALQLLQDNYPEFVAKQACTLVWEVRVIGWDVCYGAEFVPGSEGGYTVII</sequence>
<gene>
    <name evidence="1" type="ORF">LOK49_LG08G01076</name>
</gene>
<dbReference type="Proteomes" id="UP001060215">
    <property type="component" value="Chromosome 9"/>
</dbReference>
<evidence type="ECO:0000313" key="1">
    <source>
        <dbReference type="EMBL" id="KAI8004514.1"/>
    </source>
</evidence>
<protein>
    <submittedName>
        <fullName evidence="1">Patellin-3</fullName>
    </submittedName>
</protein>
<dbReference type="EMBL" id="CM045766">
    <property type="protein sequence ID" value="KAI8004514.1"/>
    <property type="molecule type" value="Genomic_DNA"/>
</dbReference>
<keyword evidence="2" id="KW-1185">Reference proteome</keyword>
<evidence type="ECO:0000313" key="2">
    <source>
        <dbReference type="Proteomes" id="UP001060215"/>
    </source>
</evidence>
<proteinExistence type="predicted"/>
<organism evidence="1 2">
    <name type="scientific">Camellia lanceoleosa</name>
    <dbReference type="NCBI Taxonomy" id="1840588"/>
    <lineage>
        <taxon>Eukaryota</taxon>
        <taxon>Viridiplantae</taxon>
        <taxon>Streptophyta</taxon>
        <taxon>Embryophyta</taxon>
        <taxon>Tracheophyta</taxon>
        <taxon>Spermatophyta</taxon>
        <taxon>Magnoliopsida</taxon>
        <taxon>eudicotyledons</taxon>
        <taxon>Gunneridae</taxon>
        <taxon>Pentapetalae</taxon>
        <taxon>asterids</taxon>
        <taxon>Ericales</taxon>
        <taxon>Theaceae</taxon>
        <taxon>Camellia</taxon>
    </lineage>
</organism>
<accession>A0ACC0GU20</accession>
<name>A0ACC0GU20_9ERIC</name>
<comment type="caution">
    <text evidence="1">The sequence shown here is derived from an EMBL/GenBank/DDBJ whole genome shotgun (WGS) entry which is preliminary data.</text>
</comment>